<comment type="caution">
    <text evidence="2">The sequence shown here is derived from an EMBL/GenBank/DDBJ whole genome shotgun (WGS) entry which is preliminary data.</text>
</comment>
<organism evidence="2 3">
    <name type="scientific">Gulo gulo</name>
    <name type="common">Wolverine</name>
    <name type="synonym">Gluton</name>
    <dbReference type="NCBI Taxonomy" id="48420"/>
    <lineage>
        <taxon>Eukaryota</taxon>
        <taxon>Metazoa</taxon>
        <taxon>Chordata</taxon>
        <taxon>Craniata</taxon>
        <taxon>Vertebrata</taxon>
        <taxon>Euteleostomi</taxon>
        <taxon>Mammalia</taxon>
        <taxon>Eutheria</taxon>
        <taxon>Laurasiatheria</taxon>
        <taxon>Carnivora</taxon>
        <taxon>Caniformia</taxon>
        <taxon>Musteloidea</taxon>
        <taxon>Mustelidae</taxon>
        <taxon>Guloninae</taxon>
        <taxon>Gulo</taxon>
    </lineage>
</organism>
<feature type="compositionally biased region" description="Basic and acidic residues" evidence="1">
    <location>
        <begin position="19"/>
        <end position="31"/>
    </location>
</feature>
<keyword evidence="3" id="KW-1185">Reference proteome</keyword>
<evidence type="ECO:0000313" key="3">
    <source>
        <dbReference type="Proteomes" id="UP000269945"/>
    </source>
</evidence>
<reference evidence="2 3" key="1">
    <citation type="submission" date="2018-10" db="EMBL/GenBank/DDBJ databases">
        <authorList>
            <person name="Ekblom R."/>
            <person name="Jareborg N."/>
        </authorList>
    </citation>
    <scope>NUCLEOTIDE SEQUENCE [LARGE SCALE GENOMIC DNA]</scope>
    <source>
        <tissue evidence="2">Muscle</tissue>
    </source>
</reference>
<proteinExistence type="predicted"/>
<gene>
    <name evidence="2" type="ORF">BN2614_LOCUS1</name>
</gene>
<name>A0A9X9LVR6_GULGU</name>
<dbReference type="AlphaFoldDB" id="A0A9X9LVR6"/>
<protein>
    <submittedName>
        <fullName evidence="2">Uncharacterized protein</fullName>
    </submittedName>
</protein>
<dbReference type="Proteomes" id="UP000269945">
    <property type="component" value="Unassembled WGS sequence"/>
</dbReference>
<evidence type="ECO:0000256" key="1">
    <source>
        <dbReference type="SAM" id="MobiDB-lite"/>
    </source>
</evidence>
<accession>A0A9X9LVR6</accession>
<feature type="region of interest" description="Disordered" evidence="1">
    <location>
        <begin position="1"/>
        <end position="31"/>
    </location>
</feature>
<dbReference type="EMBL" id="CYRY02022197">
    <property type="protein sequence ID" value="VCW97555.1"/>
    <property type="molecule type" value="Genomic_DNA"/>
</dbReference>
<evidence type="ECO:0000313" key="2">
    <source>
        <dbReference type="EMBL" id="VCW97555.1"/>
    </source>
</evidence>
<sequence>MLPSARPAAGSQLQPGYGEENRHSPCPPRDHRVVQGTVTPSQGYGMEGHQQAVFLGSGGQERLLEERRWPRTPKDKQRTASTQAHVFVSRGGKALEYSVPSAPQQFSEGHKEPP</sequence>